<name>A0ABW8Q8A3_9FLAO</name>
<comment type="caution">
    <text evidence="2">The sequence shown here is derived from an EMBL/GenBank/DDBJ whole genome shotgun (WGS) entry which is preliminary data.</text>
</comment>
<evidence type="ECO:0008006" key="4">
    <source>
        <dbReference type="Google" id="ProtNLM"/>
    </source>
</evidence>
<proteinExistence type="predicted"/>
<keyword evidence="1" id="KW-1133">Transmembrane helix</keyword>
<dbReference type="Proteomes" id="UP001622370">
    <property type="component" value="Unassembled WGS sequence"/>
</dbReference>
<evidence type="ECO:0000313" key="2">
    <source>
        <dbReference type="EMBL" id="MFK8292599.1"/>
    </source>
</evidence>
<dbReference type="RefSeq" id="WP_405253627.1">
    <property type="nucleotide sequence ID" value="NZ_JBJGWE010000001.1"/>
</dbReference>
<accession>A0ABW8Q8A3</accession>
<evidence type="ECO:0000256" key="1">
    <source>
        <dbReference type="SAM" id="Phobius"/>
    </source>
</evidence>
<keyword evidence="1" id="KW-0812">Transmembrane</keyword>
<gene>
    <name evidence="2" type="ORF">ACI76L_02265</name>
</gene>
<evidence type="ECO:0000313" key="3">
    <source>
        <dbReference type="Proteomes" id="UP001622370"/>
    </source>
</evidence>
<sequence length="123" mass="14161">MDNQQHHQKEQSNTEQLVKDILETEAVKALALSIAGFIDKHPTERPSTDRLSADQEQVRFLHRWRISQLIWYTLLVFGLVLLLSILVFFDKISDTIFATLVSSLIGYVFGQIKSRSDRSDKNT</sequence>
<protein>
    <recommendedName>
        <fullName evidence="4">DUF2335 domain-containing protein</fullName>
    </recommendedName>
</protein>
<organism evidence="2 3">
    <name type="scientific">Capnocytophaga stomatis</name>
    <dbReference type="NCBI Taxonomy" id="1848904"/>
    <lineage>
        <taxon>Bacteria</taxon>
        <taxon>Pseudomonadati</taxon>
        <taxon>Bacteroidota</taxon>
        <taxon>Flavobacteriia</taxon>
        <taxon>Flavobacteriales</taxon>
        <taxon>Flavobacteriaceae</taxon>
        <taxon>Capnocytophaga</taxon>
    </lineage>
</organism>
<reference evidence="2 3" key="1">
    <citation type="journal article" date="2016" name="Sci. Rep.">
        <title>Whole genome sequencing identifies a novel species of the genus Capnocytophaga isolated from dog and cat bite wounds in humans.</title>
        <authorList>
            <person name="Zangenah S."/>
            <person name="Abbasi N."/>
            <person name="Andersson A.F."/>
            <person name="Bergman P."/>
        </authorList>
    </citation>
    <scope>NUCLEOTIDE SEQUENCE [LARGE SCALE GENOMIC DNA]</scope>
    <source>
        <strain evidence="2 3">W5</strain>
    </source>
</reference>
<keyword evidence="1" id="KW-0472">Membrane</keyword>
<dbReference type="EMBL" id="JBJGWJ010000001">
    <property type="protein sequence ID" value="MFK8292599.1"/>
    <property type="molecule type" value="Genomic_DNA"/>
</dbReference>
<feature type="transmembrane region" description="Helical" evidence="1">
    <location>
        <begin position="69"/>
        <end position="89"/>
    </location>
</feature>
<feature type="transmembrane region" description="Helical" evidence="1">
    <location>
        <begin position="95"/>
        <end position="112"/>
    </location>
</feature>
<keyword evidence="3" id="KW-1185">Reference proteome</keyword>